<feature type="compositionally biased region" description="Basic residues" evidence="1">
    <location>
        <begin position="159"/>
        <end position="168"/>
    </location>
</feature>
<feature type="region of interest" description="Disordered" evidence="1">
    <location>
        <begin position="628"/>
        <end position="747"/>
    </location>
</feature>
<feature type="compositionally biased region" description="Pro residues" evidence="1">
    <location>
        <begin position="649"/>
        <end position="667"/>
    </location>
</feature>
<dbReference type="AlphaFoldDB" id="A0AAU9U8S7"/>
<feature type="region of interest" description="Disordered" evidence="1">
    <location>
        <begin position="159"/>
        <end position="207"/>
    </location>
</feature>
<feature type="compositionally biased region" description="Basic residues" evidence="1">
    <location>
        <begin position="96"/>
        <end position="106"/>
    </location>
</feature>
<feature type="region of interest" description="Disordered" evidence="1">
    <location>
        <begin position="478"/>
        <end position="501"/>
    </location>
</feature>
<dbReference type="Proteomes" id="UP001153954">
    <property type="component" value="Unassembled WGS sequence"/>
</dbReference>
<feature type="compositionally biased region" description="Basic and acidic residues" evidence="1">
    <location>
        <begin position="478"/>
        <end position="490"/>
    </location>
</feature>
<feature type="compositionally biased region" description="Basic and acidic residues" evidence="1">
    <location>
        <begin position="437"/>
        <end position="450"/>
    </location>
</feature>
<feature type="region of interest" description="Disordered" evidence="1">
    <location>
        <begin position="262"/>
        <end position="301"/>
    </location>
</feature>
<feature type="compositionally biased region" description="Basic and acidic residues" evidence="1">
    <location>
        <begin position="722"/>
        <end position="734"/>
    </location>
</feature>
<proteinExistence type="predicted"/>
<protein>
    <submittedName>
        <fullName evidence="2">Uncharacterized protein</fullName>
    </submittedName>
</protein>
<feature type="compositionally biased region" description="Basic and acidic residues" evidence="1">
    <location>
        <begin position="169"/>
        <end position="185"/>
    </location>
</feature>
<feature type="region of interest" description="Disordered" evidence="1">
    <location>
        <begin position="437"/>
        <end position="457"/>
    </location>
</feature>
<gene>
    <name evidence="2" type="ORF">EEDITHA_LOCUS10903</name>
</gene>
<sequence length="747" mass="87325">MECQPSDSKKLFKVFDASKRKRTRKKREGDDSNSIATDDSTGGCQGNGRRISSAKASLQDVLPAKCIDGNQETDLTKRDRDSSPSVTCSPADPHRPSRSPRRHRRPTRDGISLALKAGLVSTPRSISPIPQAGDDQISSVPKDQDSFIYAFLEEAIKRDKKKHRHNKRHESQRASHVRDESESKDRRHHHRRHREETRERDKPVKEETPVLDQAALFETFAKLCAQMNEKTAHYGAANQVARSQSHKSLQCEVVSRRDLLEDTQRPERLHSRNYSRDNLSPSRIRSHEHVRNRNRSQDTIAVPIDDRKEKCVCCDPYDKQLPKYSSKINVQTKHYEDDRFRCYPPDISPTKSCINGKYRSSVPERRDIRGYDERINRKYDDRRRTCEHKASRSFDVQREPYIDDRNYRRTARSDGIKDTTYDDRDYIERRYDDRKNREKYYDKDNPERDFATLPNKERKSRRNLEKFERVSVASRDEDYRDRYSERERDSGLSVADGETSTMSGRSNYLRVVKQEISEQREAMDKMMKLWKELMRCFKGISQTQSPNKINDTAANVRESATEQLRLWRECMRRYETVARDVGDTDARLMEEINKQRSEMSEMANMWQECLQRYRDMSNDFNNLKQQLATAESPTRTAPPLVCAEGEGPPAAPYRLPPTYPPMPPVPPGYGGSPLRPRASAPPAPPAWWWAAERSPRRRSSPDSRASRASRASRERRHRHKDRERDDTRYKEKSKPSGARSEHRHRKR</sequence>
<organism evidence="2 3">
    <name type="scientific">Euphydryas editha</name>
    <name type="common">Edith's checkerspot</name>
    <dbReference type="NCBI Taxonomy" id="104508"/>
    <lineage>
        <taxon>Eukaryota</taxon>
        <taxon>Metazoa</taxon>
        <taxon>Ecdysozoa</taxon>
        <taxon>Arthropoda</taxon>
        <taxon>Hexapoda</taxon>
        <taxon>Insecta</taxon>
        <taxon>Pterygota</taxon>
        <taxon>Neoptera</taxon>
        <taxon>Endopterygota</taxon>
        <taxon>Lepidoptera</taxon>
        <taxon>Glossata</taxon>
        <taxon>Ditrysia</taxon>
        <taxon>Papilionoidea</taxon>
        <taxon>Nymphalidae</taxon>
        <taxon>Nymphalinae</taxon>
        <taxon>Euphydryas</taxon>
    </lineage>
</organism>
<evidence type="ECO:0000313" key="2">
    <source>
        <dbReference type="EMBL" id="CAH2095456.1"/>
    </source>
</evidence>
<feature type="compositionally biased region" description="Polar residues" evidence="1">
    <location>
        <begin position="32"/>
        <end position="42"/>
    </location>
</feature>
<evidence type="ECO:0000256" key="1">
    <source>
        <dbReference type="SAM" id="MobiDB-lite"/>
    </source>
</evidence>
<dbReference type="EMBL" id="CAKOGL010000015">
    <property type="protein sequence ID" value="CAH2095456.1"/>
    <property type="molecule type" value="Genomic_DNA"/>
</dbReference>
<evidence type="ECO:0000313" key="3">
    <source>
        <dbReference type="Proteomes" id="UP001153954"/>
    </source>
</evidence>
<keyword evidence="3" id="KW-1185">Reference proteome</keyword>
<feature type="compositionally biased region" description="Basic and acidic residues" evidence="1">
    <location>
        <begin position="194"/>
        <end position="207"/>
    </location>
</feature>
<feature type="region of interest" description="Disordered" evidence="1">
    <location>
        <begin position="1"/>
        <end position="140"/>
    </location>
</feature>
<comment type="caution">
    <text evidence="2">The sequence shown here is derived from an EMBL/GenBank/DDBJ whole genome shotgun (WGS) entry which is preliminary data.</text>
</comment>
<name>A0AAU9U8S7_EUPED</name>
<accession>A0AAU9U8S7</accession>
<reference evidence="2" key="1">
    <citation type="submission" date="2022-03" db="EMBL/GenBank/DDBJ databases">
        <authorList>
            <person name="Tunstrom K."/>
        </authorList>
    </citation>
    <scope>NUCLEOTIDE SEQUENCE</scope>
</reference>